<keyword evidence="1" id="KW-0732">Signal</keyword>
<proteinExistence type="predicted"/>
<sequence length="216" mass="25324">MKRRKLCTVILLLGLWLPPKMAAQSNELVQLTLNIEKLAQFKQILSDMKKGYQILNTGYNAVKDLSQGNFTLHQVFLDGLMQVSPTVRDYKRVADIIRYKGYLVREYKAAYSRFRKDGNFKAEELDYLGRVYNRLFKESLQNLDDLVTVLTANKLRMSDEERLEYIDGIFSDMEDKLEFLRHFNDRTTVLAIQRAREMKDINTLELIYGLPKNQNP</sequence>
<feature type="chain" id="PRO_5009920831" description="TerB family tellurite resistance protein" evidence="1">
    <location>
        <begin position="23"/>
        <end position="216"/>
    </location>
</feature>
<dbReference type="EMBL" id="FOKU01000002">
    <property type="protein sequence ID" value="SFB79595.1"/>
    <property type="molecule type" value="Genomic_DNA"/>
</dbReference>
<dbReference type="AlphaFoldDB" id="A0A1M6SAP9"/>
<dbReference type="EMBL" id="FRAT01000002">
    <property type="protein sequence ID" value="SHK41853.1"/>
    <property type="molecule type" value="Genomic_DNA"/>
</dbReference>
<evidence type="ECO:0000256" key="1">
    <source>
        <dbReference type="SAM" id="SignalP"/>
    </source>
</evidence>
<comment type="caution">
    <text evidence="3">The sequence shown here is derived from an EMBL/GenBank/DDBJ whole genome shotgun (WGS) entry which is preliminary data.</text>
</comment>
<protein>
    <recommendedName>
        <fullName evidence="6">TerB family tellurite resistance protein</fullName>
    </recommendedName>
</protein>
<dbReference type="Proteomes" id="UP000184031">
    <property type="component" value="Unassembled WGS sequence"/>
</dbReference>
<keyword evidence="5" id="KW-1185">Reference proteome</keyword>
<accession>A0A1M6SAP9</accession>
<evidence type="ECO:0000313" key="5">
    <source>
        <dbReference type="Proteomes" id="UP000198940"/>
    </source>
</evidence>
<dbReference type="STRING" id="1055723.SAMN05216293_1059"/>
<evidence type="ECO:0000313" key="2">
    <source>
        <dbReference type="EMBL" id="SFB79595.1"/>
    </source>
</evidence>
<evidence type="ECO:0000313" key="4">
    <source>
        <dbReference type="Proteomes" id="UP000184031"/>
    </source>
</evidence>
<gene>
    <name evidence="2" type="ORF">SAMN04487891_102380</name>
    <name evidence="3" type="ORF">SAMN05216293_1059</name>
</gene>
<organism evidence="3 4">
    <name type="scientific">Flagellimonas taeanensis</name>
    <dbReference type="NCBI Taxonomy" id="1005926"/>
    <lineage>
        <taxon>Bacteria</taxon>
        <taxon>Pseudomonadati</taxon>
        <taxon>Bacteroidota</taxon>
        <taxon>Flavobacteriia</taxon>
        <taxon>Flavobacteriales</taxon>
        <taxon>Flavobacteriaceae</taxon>
        <taxon>Flagellimonas</taxon>
    </lineage>
</organism>
<evidence type="ECO:0008006" key="6">
    <source>
        <dbReference type="Google" id="ProtNLM"/>
    </source>
</evidence>
<dbReference type="Proteomes" id="UP000198940">
    <property type="component" value="Unassembled WGS sequence"/>
</dbReference>
<dbReference type="OrthoDB" id="826958at2"/>
<reference evidence="3 4" key="1">
    <citation type="submission" date="2016-11" db="EMBL/GenBank/DDBJ databases">
        <authorList>
            <person name="Varghese N."/>
            <person name="Submissions S."/>
        </authorList>
    </citation>
    <scope>NUCLEOTIDE SEQUENCE [LARGE SCALE GENOMIC DNA]</scope>
    <source>
        <strain evidence="3 4">CGMCC 1.12174</strain>
        <strain evidence="2 5">DSM 26351</strain>
    </source>
</reference>
<feature type="signal peptide" evidence="1">
    <location>
        <begin position="1"/>
        <end position="22"/>
    </location>
</feature>
<evidence type="ECO:0000313" key="3">
    <source>
        <dbReference type="EMBL" id="SHK41853.1"/>
    </source>
</evidence>
<dbReference type="RefSeq" id="WP_072877908.1">
    <property type="nucleotide sequence ID" value="NZ_FOKU01000002.1"/>
</dbReference>
<name>A0A1M6SAP9_9FLAO</name>